<dbReference type="SUPFAM" id="SSF56300">
    <property type="entry name" value="Metallo-dependent phosphatases"/>
    <property type="match status" value="1"/>
</dbReference>
<dbReference type="Proteomes" id="UP001155034">
    <property type="component" value="Unassembled WGS sequence"/>
</dbReference>
<keyword evidence="3" id="KW-0408">Iron</keyword>
<dbReference type="InterPro" id="IPR050884">
    <property type="entry name" value="CNP_phosphodiesterase-III"/>
</dbReference>
<dbReference type="AlphaFoldDB" id="A0A9X2QR11"/>
<evidence type="ECO:0000313" key="9">
    <source>
        <dbReference type="EMBL" id="MCS3951927.1"/>
    </source>
</evidence>
<gene>
    <name evidence="10" type="ORF">GGP45_002806</name>
    <name evidence="7" type="ORF">GGP61_002823</name>
    <name evidence="6" type="ORF">GGP71_000307</name>
    <name evidence="8" type="ORF">GGP82_002581</name>
    <name evidence="9" type="ORF">GGP83_001883</name>
    <name evidence="11" type="ORF">GGP99_002620</name>
</gene>
<organism evidence="7 12">
    <name type="scientific">Salinibacter ruber</name>
    <dbReference type="NCBI Taxonomy" id="146919"/>
    <lineage>
        <taxon>Bacteria</taxon>
        <taxon>Pseudomonadati</taxon>
        <taxon>Rhodothermota</taxon>
        <taxon>Rhodothermia</taxon>
        <taxon>Rhodothermales</taxon>
        <taxon>Salinibacteraceae</taxon>
        <taxon>Salinibacter</taxon>
    </lineage>
</organism>
<dbReference type="Pfam" id="PF00149">
    <property type="entry name" value="Metallophos"/>
    <property type="match status" value="1"/>
</dbReference>
<evidence type="ECO:0000256" key="2">
    <source>
        <dbReference type="ARBA" id="ARBA00022801"/>
    </source>
</evidence>
<proteinExistence type="inferred from homology"/>
<name>A0A9X2QR11_9BACT</name>
<dbReference type="Proteomes" id="UP001155057">
    <property type="component" value="Unassembled WGS sequence"/>
</dbReference>
<dbReference type="InterPro" id="IPR004843">
    <property type="entry name" value="Calcineurin-like_PHP"/>
</dbReference>
<dbReference type="Proteomes" id="UP001155110">
    <property type="component" value="Unassembled WGS sequence"/>
</dbReference>
<dbReference type="PANTHER" id="PTHR42988:SF2">
    <property type="entry name" value="CYCLIC NUCLEOTIDE PHOSPHODIESTERASE CBUA0032-RELATED"/>
    <property type="match status" value="1"/>
</dbReference>
<evidence type="ECO:0000256" key="4">
    <source>
        <dbReference type="ARBA" id="ARBA00025742"/>
    </source>
</evidence>
<reference evidence="7" key="1">
    <citation type="submission" date="2022-08" db="EMBL/GenBank/DDBJ databases">
        <title>Genomic Encyclopedia of Type Strains, Phase V (KMG-V): Genome sequencing to study the core and pangenomes of soil and plant-associated prokaryotes.</title>
        <authorList>
            <person name="Whitman W."/>
        </authorList>
    </citation>
    <scope>NUCLEOTIDE SEQUENCE</scope>
    <source>
        <strain evidence="6">0</strain>
        <strain evidence="8">SP2016B</strain>
        <strain evidence="9">SP2017</strain>
        <strain evidence="11">SP3002</strain>
        <strain evidence="10">SP3026</strain>
        <strain evidence="7">SP3049</strain>
    </source>
</reference>
<evidence type="ECO:0000313" key="11">
    <source>
        <dbReference type="EMBL" id="MCS4158643.1"/>
    </source>
</evidence>
<evidence type="ECO:0000313" key="10">
    <source>
        <dbReference type="EMBL" id="MCS4122445.1"/>
    </source>
</evidence>
<dbReference type="Proteomes" id="UP001155010">
    <property type="component" value="Unassembled WGS sequence"/>
</dbReference>
<dbReference type="GO" id="GO:0046872">
    <property type="term" value="F:metal ion binding"/>
    <property type="evidence" value="ECO:0007669"/>
    <property type="project" value="UniProtKB-KW"/>
</dbReference>
<comment type="similarity">
    <text evidence="4">Belongs to the cyclic nucleotide phosphodiesterase class-III family.</text>
</comment>
<dbReference type="EMBL" id="JANUAU010000001">
    <property type="protein sequence ID" value="MCS3676411.1"/>
    <property type="molecule type" value="Genomic_DNA"/>
</dbReference>
<keyword evidence="2" id="KW-0378">Hydrolase</keyword>
<evidence type="ECO:0000313" key="7">
    <source>
        <dbReference type="EMBL" id="MCS3711192.1"/>
    </source>
</evidence>
<dbReference type="PANTHER" id="PTHR42988">
    <property type="entry name" value="PHOSPHOHYDROLASE"/>
    <property type="match status" value="1"/>
</dbReference>
<dbReference type="Proteomes" id="UP001155144">
    <property type="component" value="Unassembled WGS sequence"/>
</dbReference>
<evidence type="ECO:0000259" key="5">
    <source>
        <dbReference type="Pfam" id="PF00149"/>
    </source>
</evidence>
<evidence type="ECO:0000256" key="3">
    <source>
        <dbReference type="ARBA" id="ARBA00023004"/>
    </source>
</evidence>
<dbReference type="GO" id="GO:0016787">
    <property type="term" value="F:hydrolase activity"/>
    <property type="evidence" value="ECO:0007669"/>
    <property type="project" value="UniProtKB-KW"/>
</dbReference>
<dbReference type="Gene3D" id="3.60.21.10">
    <property type="match status" value="1"/>
</dbReference>
<accession>A0A9X2QR11</accession>
<evidence type="ECO:0000256" key="1">
    <source>
        <dbReference type="ARBA" id="ARBA00022723"/>
    </source>
</evidence>
<evidence type="ECO:0000313" key="8">
    <source>
        <dbReference type="EMBL" id="MCS3866012.1"/>
    </source>
</evidence>
<dbReference type="EMBL" id="JANUBB010000007">
    <property type="protein sequence ID" value="MCS3951927.1"/>
    <property type="molecule type" value="Genomic_DNA"/>
</dbReference>
<keyword evidence="1" id="KW-0479">Metal-binding</keyword>
<dbReference type="EMBL" id="JANTYZ010000008">
    <property type="protein sequence ID" value="MCS3866012.1"/>
    <property type="molecule type" value="Genomic_DNA"/>
</dbReference>
<dbReference type="CDD" id="cd07400">
    <property type="entry name" value="MPP_1"/>
    <property type="match status" value="1"/>
</dbReference>
<sequence length="267" mass="28840">MTIAHISDLHFGRIADSGVVEALLDEINAAGIDLVAVSGDLTQRARPAEYRAARNLLDALGPPTLVVAGNHDVYPWWRPLKRLRTPLERYKQFITEDLAPTFEAGGVAALGLTSAYGPSIKGGRIGPADRAAMRAFFSGTGDDRFKVLVVHHQLHPTAIGPISPHPVARQAQQTLAVAGEVGIDLILCGHLHISAIQPLEIIPGTPRIVVASAGTATSNRWREPTGPINFYNVVSVEPEAFSVEERRYVPDEGRFVRDGVTRFDHAG</sequence>
<dbReference type="EMBL" id="JANUBL010000006">
    <property type="protein sequence ID" value="MCS4122445.1"/>
    <property type="molecule type" value="Genomic_DNA"/>
</dbReference>
<dbReference type="EMBL" id="JANTZM010000013">
    <property type="protein sequence ID" value="MCS4158643.1"/>
    <property type="molecule type" value="Genomic_DNA"/>
</dbReference>
<dbReference type="Proteomes" id="UP001155027">
    <property type="component" value="Unassembled WGS sequence"/>
</dbReference>
<evidence type="ECO:0000313" key="6">
    <source>
        <dbReference type="EMBL" id="MCS3676411.1"/>
    </source>
</evidence>
<comment type="caution">
    <text evidence="7">The sequence shown here is derived from an EMBL/GenBank/DDBJ whole genome shotgun (WGS) entry which is preliminary data.</text>
</comment>
<dbReference type="EMBL" id="JANUAE010000011">
    <property type="protein sequence ID" value="MCS3711192.1"/>
    <property type="molecule type" value="Genomic_DNA"/>
</dbReference>
<protein>
    <submittedName>
        <fullName evidence="7">3',5'-cyclic AMP phosphodiesterase CpdA</fullName>
    </submittedName>
</protein>
<dbReference type="RefSeq" id="WP_013062365.1">
    <property type="nucleotide sequence ID" value="NZ_CALTRV010000006.1"/>
</dbReference>
<feature type="domain" description="Calcineurin-like phosphoesterase" evidence="5">
    <location>
        <begin position="1"/>
        <end position="193"/>
    </location>
</feature>
<dbReference type="InterPro" id="IPR029052">
    <property type="entry name" value="Metallo-depent_PP-like"/>
</dbReference>
<evidence type="ECO:0000313" key="12">
    <source>
        <dbReference type="Proteomes" id="UP001155057"/>
    </source>
</evidence>